<dbReference type="EMBL" id="OZ034817">
    <property type="protein sequence ID" value="CAL1382796.1"/>
    <property type="molecule type" value="Genomic_DNA"/>
</dbReference>
<accession>A0AAV2EB12</accession>
<keyword evidence="3" id="KW-1185">Reference proteome</keyword>
<name>A0AAV2EB12_9ROSI</name>
<reference evidence="1 3" key="1">
    <citation type="submission" date="2024-04" db="EMBL/GenBank/DDBJ databases">
        <authorList>
            <person name="Fracassetti M."/>
        </authorList>
    </citation>
    <scope>NUCLEOTIDE SEQUENCE [LARGE SCALE GENOMIC DNA]</scope>
</reference>
<evidence type="ECO:0000313" key="3">
    <source>
        <dbReference type="Proteomes" id="UP001497516"/>
    </source>
</evidence>
<dbReference type="AlphaFoldDB" id="A0AAV2EB12"/>
<evidence type="ECO:0000313" key="2">
    <source>
        <dbReference type="EMBL" id="CAL1382796.1"/>
    </source>
</evidence>
<proteinExistence type="predicted"/>
<dbReference type="EMBL" id="OZ034817">
    <property type="protein sequence ID" value="CAL1382793.1"/>
    <property type="molecule type" value="Genomic_DNA"/>
</dbReference>
<dbReference type="Proteomes" id="UP001497516">
    <property type="component" value="Chromosome 4"/>
</dbReference>
<gene>
    <name evidence="1" type="ORF">LTRI10_LOCUS24100</name>
    <name evidence="2" type="ORF">LTRI10_LOCUS24103</name>
</gene>
<sequence length="86" mass="9364">MPLTLSQLAHRTSFALELLLVIGYGGDRATAAVVAVDTKSPAPPMTEKTIPREEGLRLLPTVDELKTPIYRRKGRQRLLPGSRLGG</sequence>
<evidence type="ECO:0000313" key="1">
    <source>
        <dbReference type="EMBL" id="CAL1382793.1"/>
    </source>
</evidence>
<organism evidence="1 3">
    <name type="scientific">Linum trigynum</name>
    <dbReference type="NCBI Taxonomy" id="586398"/>
    <lineage>
        <taxon>Eukaryota</taxon>
        <taxon>Viridiplantae</taxon>
        <taxon>Streptophyta</taxon>
        <taxon>Embryophyta</taxon>
        <taxon>Tracheophyta</taxon>
        <taxon>Spermatophyta</taxon>
        <taxon>Magnoliopsida</taxon>
        <taxon>eudicotyledons</taxon>
        <taxon>Gunneridae</taxon>
        <taxon>Pentapetalae</taxon>
        <taxon>rosids</taxon>
        <taxon>fabids</taxon>
        <taxon>Malpighiales</taxon>
        <taxon>Linaceae</taxon>
        <taxon>Linum</taxon>
    </lineage>
</organism>
<protein>
    <submittedName>
        <fullName evidence="1">Uncharacterized protein</fullName>
    </submittedName>
</protein>